<name>A0A177BDE7_9BILA</name>
<organism evidence="5 6">
    <name type="scientific">Intoshia linei</name>
    <dbReference type="NCBI Taxonomy" id="1819745"/>
    <lineage>
        <taxon>Eukaryota</taxon>
        <taxon>Metazoa</taxon>
        <taxon>Spiralia</taxon>
        <taxon>Lophotrochozoa</taxon>
        <taxon>Mesozoa</taxon>
        <taxon>Orthonectida</taxon>
        <taxon>Rhopaluridae</taxon>
        <taxon>Intoshia</taxon>
    </lineage>
</organism>
<keyword evidence="6" id="KW-1185">Reference proteome</keyword>
<dbReference type="Proteomes" id="UP000078046">
    <property type="component" value="Unassembled WGS sequence"/>
</dbReference>
<proteinExistence type="inferred from homology"/>
<evidence type="ECO:0000256" key="1">
    <source>
        <dbReference type="ARBA" id="ARBA00025790"/>
    </source>
</evidence>
<feature type="transmembrane region" description="Helical" evidence="3">
    <location>
        <begin position="157"/>
        <end position="180"/>
    </location>
</feature>
<dbReference type="OrthoDB" id="10265867at2759"/>
<comment type="similarity">
    <text evidence="1 2">Belongs to the CYFIP family.</text>
</comment>
<evidence type="ECO:0000259" key="4">
    <source>
        <dbReference type="Pfam" id="PF07159"/>
    </source>
</evidence>
<dbReference type="AlphaFoldDB" id="A0A177BDE7"/>
<evidence type="ECO:0000313" key="5">
    <source>
        <dbReference type="EMBL" id="OAF71642.1"/>
    </source>
</evidence>
<sequence length="1259" mass="146660">MSSSNRRDRSLSLDEAVHCVDLLDEYVYEENTMLADNMSNLPIHYIYDVDCNFEDKNAYVSTMSKILEELSLSEKLNQCQQEYDELAAIIYQWRPICRSLPSTVDMTREMDESLCKTIIEIYTPHIQQLYRYKKFTIMATELFVVEISTFLKRDKKVFVSSYFATTFIKYMAMLITLDYIKMSTTSIKNDFSAYKRAYQSMNIANSKVGSEESFIMSLYLAKNNNIREDLIKSLKDVEGHQDLFSTIIAICTNRLEKEEYLLISEKHMYMMVIGWCLYIIDSPTWNIYKLEYKKEYNLTKIDKLFKKTQVISIYVDIPLSTFDIIKETHNYDSLKWPNCNSSNTSAQSVILLEICNLRNIYCDYIERIAIFNNSIITSQKNFYFHKTESEKIYNFAINALKIMTKLKITYIEAYLWKMLNPTDHHQNENCPADAQHYERATRFNYTYQEKSTIVEIVAMIKGLQNTLSRIESIIMDGIKRHIYIISQLFLQRNLTDTIKRAVKSKKDVLKYFFISAHNACTDPKNNNDESGREDDFQSNLCDRDCTLSNTQLYILRTLMEVIVDDRNPKKNMRKYLDSASIGIIESFLKQSKHWGDLLNFSKLLRVCGDLSLPWYREFFLQATATKTKQFPIEMSIPWIMIDHVLESKDSSLLEYCLYSLEVYNDVANLALNQLRCSYLYDEIEAEFNICFTLFITKLSEQMFRYYKHWASSIILCKKFRSECAKRGTTIPFPRHSRFDKLLKLDNMCLLGRHVSLKYLISLQINAAFLKSLDTAISRYESSPLTRIIELENLIEANLLTHKIISKCVNLTSFENLLSEADQNVVLPYGRILSHTFMEISEDLIPKYCYNESTNRFVKGKIDFCKPTVREKCANVSNQYIWGTKALTISYNGIFGLFSEFVGVDVFQSIVVLLKYSGIAVLVEQLLCFCQDIIQLKLADILKDMSKVMPLTVKMPYDNYGSSGIFTHYLSRLKNFSRFPNMKTVVLQIFRELGNAIIVCSILEQCLSQIEISSLYQAGPFINNLPKCVIRAVHDIRQDGYYEKSNSRVKVKNLKNIVSTFNSMNIMNIIKNSQYEEYAKIADEIQTFMNVKLYCGLSLNIRFLLKLKGCVEESFVSGSGMYSTGILSAADCNQFHRYWSAIQFIFCMPPRDDETKIEELFGVGFQWAACTIIHLLDQQNRFNATDFSYHLLSIYSSDKEINANVNLGKMCARIKRFKKINDIIFNRLSTYKIQSYNEETDSKKFKVRTFPAKTWPLNIN</sequence>
<gene>
    <name evidence="5" type="ORF">A3Q56_00616</name>
</gene>
<dbReference type="EMBL" id="LWCA01000035">
    <property type="protein sequence ID" value="OAF71642.1"/>
    <property type="molecule type" value="Genomic_DNA"/>
</dbReference>
<dbReference type="Pfam" id="PF05994">
    <property type="entry name" value="FragX_IP"/>
    <property type="match status" value="1"/>
</dbReference>
<protein>
    <recommendedName>
        <fullName evidence="2">Cytoplasmic FMR1-interacting protein</fullName>
    </recommendedName>
</protein>
<comment type="caution">
    <text evidence="5">The sequence shown here is derived from an EMBL/GenBank/DDBJ whole genome shotgun (WGS) entry which is preliminary data.</text>
</comment>
<keyword evidence="2" id="KW-0963">Cytoplasm</keyword>
<evidence type="ECO:0000256" key="2">
    <source>
        <dbReference type="PIRNR" id="PIRNR008153"/>
    </source>
</evidence>
<keyword evidence="3" id="KW-0472">Membrane</keyword>
<dbReference type="GO" id="GO:0030833">
    <property type="term" value="P:regulation of actin filament polymerization"/>
    <property type="evidence" value="ECO:0007669"/>
    <property type="project" value="InterPro"/>
</dbReference>
<evidence type="ECO:0000313" key="6">
    <source>
        <dbReference type="Proteomes" id="UP000078046"/>
    </source>
</evidence>
<dbReference type="Pfam" id="PF07159">
    <property type="entry name" value="CYRIA-B_Rac1-bd"/>
    <property type="match status" value="1"/>
</dbReference>
<dbReference type="GO" id="GO:0031267">
    <property type="term" value="F:small GTPase binding"/>
    <property type="evidence" value="ECO:0007669"/>
    <property type="project" value="InterPro"/>
</dbReference>
<keyword evidence="3" id="KW-0812">Transmembrane</keyword>
<keyword evidence="3" id="KW-1133">Transmembrane helix</keyword>
<reference evidence="5 6" key="1">
    <citation type="submission" date="2016-04" db="EMBL/GenBank/DDBJ databases">
        <title>The genome of Intoshia linei affirms orthonectids as highly simplified spiralians.</title>
        <authorList>
            <person name="Mikhailov K.V."/>
            <person name="Slusarev G.S."/>
            <person name="Nikitin M.A."/>
            <person name="Logacheva M.D."/>
            <person name="Penin A."/>
            <person name="Aleoshin V."/>
            <person name="Panchin Y.V."/>
        </authorList>
    </citation>
    <scope>NUCLEOTIDE SEQUENCE [LARGE SCALE GENOMIC DNA]</scope>
    <source>
        <strain evidence="5">Intl2013</strain>
        <tissue evidence="5">Whole animal</tissue>
    </source>
</reference>
<feature type="domain" description="CYRIA/CYRIB Rac1 binding" evidence="4">
    <location>
        <begin position="112"/>
        <end position="265"/>
    </location>
</feature>
<dbReference type="PRINTS" id="PR01698">
    <property type="entry name" value="CYTOFMRPINTP"/>
</dbReference>
<accession>A0A177BDE7</accession>
<dbReference type="PANTHER" id="PTHR12195">
    <property type="entry name" value="CYTOPLASMIC FMR1-INTERACTING PROTEIN-RELATED"/>
    <property type="match status" value="1"/>
</dbReference>
<dbReference type="InterPro" id="IPR008081">
    <property type="entry name" value="Cytoplasmic_FMR1-int"/>
</dbReference>
<evidence type="ECO:0000256" key="3">
    <source>
        <dbReference type="SAM" id="Phobius"/>
    </source>
</evidence>
<dbReference type="InterPro" id="IPR009828">
    <property type="entry name" value="CYRIA/CYRIB_Rac1-bd"/>
</dbReference>
<dbReference type="GO" id="GO:0005737">
    <property type="term" value="C:cytoplasm"/>
    <property type="evidence" value="ECO:0007669"/>
    <property type="project" value="UniProtKB-UniRule"/>
</dbReference>
<dbReference type="PIRSF" id="PIRSF008153">
    <property type="entry name" value="FMR1_interacting"/>
    <property type="match status" value="1"/>
</dbReference>